<dbReference type="InterPro" id="IPR050966">
    <property type="entry name" value="Glutamyl_endopeptidase"/>
</dbReference>
<organism evidence="3 4">
    <name type="scientific">Paenibacillus rhizophilus</name>
    <dbReference type="NCBI Taxonomy" id="1850366"/>
    <lineage>
        <taxon>Bacteria</taxon>
        <taxon>Bacillati</taxon>
        <taxon>Bacillota</taxon>
        <taxon>Bacilli</taxon>
        <taxon>Bacillales</taxon>
        <taxon>Paenibacillaceae</taxon>
        <taxon>Paenibacillus</taxon>
    </lineage>
</organism>
<evidence type="ECO:0000256" key="2">
    <source>
        <dbReference type="ARBA" id="ARBA00022825"/>
    </source>
</evidence>
<dbReference type="InterPro" id="IPR009003">
    <property type="entry name" value="Peptidase_S1_PA"/>
</dbReference>
<dbReference type="OrthoDB" id="1494013at2"/>
<dbReference type="SUPFAM" id="SSF50494">
    <property type="entry name" value="Trypsin-like serine proteases"/>
    <property type="match status" value="1"/>
</dbReference>
<name>A0A3N9P8W2_9BACL</name>
<evidence type="ECO:0000313" key="4">
    <source>
        <dbReference type="Proteomes" id="UP000282529"/>
    </source>
</evidence>
<keyword evidence="2" id="KW-0378">Hydrolase</keyword>
<dbReference type="InterPro" id="IPR043504">
    <property type="entry name" value="Peptidase_S1_PA_chymotrypsin"/>
</dbReference>
<accession>A0A3N9P8W2</accession>
<gene>
    <name evidence="3" type="ORF">EH198_11120</name>
</gene>
<dbReference type="EMBL" id="RQPI01000005">
    <property type="protein sequence ID" value="RQW11564.1"/>
    <property type="molecule type" value="Genomic_DNA"/>
</dbReference>
<dbReference type="Pfam" id="PF13365">
    <property type="entry name" value="Trypsin_2"/>
    <property type="match status" value="1"/>
</dbReference>
<evidence type="ECO:0000313" key="3">
    <source>
        <dbReference type="EMBL" id="RQW11564.1"/>
    </source>
</evidence>
<protein>
    <submittedName>
        <fullName evidence="3">Serine protease</fullName>
    </submittedName>
</protein>
<keyword evidence="1" id="KW-0732">Signal</keyword>
<dbReference type="Gene3D" id="2.40.10.10">
    <property type="entry name" value="Trypsin-like serine proteases"/>
    <property type="match status" value="2"/>
</dbReference>
<comment type="caution">
    <text evidence="3">The sequence shown here is derived from an EMBL/GenBank/DDBJ whole genome shotgun (WGS) entry which is preliminary data.</text>
</comment>
<keyword evidence="2" id="KW-0720">Serine protease</keyword>
<dbReference type="PANTHER" id="PTHR15462">
    <property type="entry name" value="SERINE PROTEASE"/>
    <property type="match status" value="1"/>
</dbReference>
<evidence type="ECO:0000256" key="1">
    <source>
        <dbReference type="ARBA" id="ARBA00022729"/>
    </source>
</evidence>
<sequence length="308" mass="34323">MNNQEKHFKIKSYSNTESQRVLEYWTPERISKAKPISPKKITKEALEKDFRNQVKSPYETESIINQDNSSSLSPFLGEPYEVDVNDFPYSAGGKFLFTQGEGEDTKHFHGTAQFIGHCQMILTAAHCVVDEDTGEEYKNFAFARAYRNVDGNEEQELFAIERIGTAEGAGKFAELDFAFCRTTESYPGQTLALKIGEPAPDGHPMHAIGYPEDFNDGNVMAAVDGTREKINDGSFVMEGNPMGPGSSGGAMMVDLNIEGRKWTNLVVGLNSRSYEDDNTVELSPIFDQHTIDLYNEVLDASGENPRRC</sequence>
<dbReference type="GO" id="GO:0008236">
    <property type="term" value="F:serine-type peptidase activity"/>
    <property type="evidence" value="ECO:0007669"/>
    <property type="project" value="UniProtKB-KW"/>
</dbReference>
<proteinExistence type="predicted"/>
<keyword evidence="3" id="KW-0645">Protease</keyword>
<dbReference type="AlphaFoldDB" id="A0A3N9P8W2"/>
<reference evidence="3 4" key="1">
    <citation type="submission" date="2018-11" db="EMBL/GenBank/DDBJ databases">
        <title>Genome sequence of strain 7197.</title>
        <authorList>
            <person name="Gao J."/>
            <person name="Sun J."/>
        </authorList>
    </citation>
    <scope>NUCLEOTIDE SEQUENCE [LARGE SCALE GENOMIC DNA]</scope>
    <source>
        <strain evidence="3 4">7197</strain>
    </source>
</reference>
<dbReference type="RefSeq" id="WP_124695613.1">
    <property type="nucleotide sequence ID" value="NZ_JBHUFE010000007.1"/>
</dbReference>
<dbReference type="GO" id="GO:0006508">
    <property type="term" value="P:proteolysis"/>
    <property type="evidence" value="ECO:0007669"/>
    <property type="project" value="UniProtKB-KW"/>
</dbReference>
<dbReference type="Proteomes" id="UP000282529">
    <property type="component" value="Unassembled WGS sequence"/>
</dbReference>
<keyword evidence="4" id="KW-1185">Reference proteome</keyword>
<dbReference type="PANTHER" id="PTHR15462:SF8">
    <property type="entry name" value="SERINE PROTEASE"/>
    <property type="match status" value="1"/>
</dbReference>